<feature type="domain" description="Nudix hydrolase" evidence="3">
    <location>
        <begin position="2"/>
        <end position="130"/>
    </location>
</feature>
<dbReference type="SUPFAM" id="SSF55811">
    <property type="entry name" value="Nudix"/>
    <property type="match status" value="1"/>
</dbReference>
<dbReference type="InterPro" id="IPR020476">
    <property type="entry name" value="Nudix_hydrolase"/>
</dbReference>
<dbReference type="PRINTS" id="PR00502">
    <property type="entry name" value="NUDIXFAMILY"/>
</dbReference>
<dbReference type="InterPro" id="IPR015797">
    <property type="entry name" value="NUDIX_hydrolase-like_dom_sf"/>
</dbReference>
<evidence type="ECO:0000313" key="4">
    <source>
        <dbReference type="EMBL" id="GIF80266.1"/>
    </source>
</evidence>
<dbReference type="PANTHER" id="PTHR43046:SF14">
    <property type="entry name" value="MUTT_NUDIX FAMILY PROTEIN"/>
    <property type="match status" value="1"/>
</dbReference>
<dbReference type="InterPro" id="IPR000086">
    <property type="entry name" value="NUDIX_hydrolase_dom"/>
</dbReference>
<dbReference type="EMBL" id="BONF01000009">
    <property type="protein sequence ID" value="GIF80266.1"/>
    <property type="molecule type" value="Genomic_DNA"/>
</dbReference>
<organism evidence="4 5">
    <name type="scientific">Catellatospora bangladeshensis</name>
    <dbReference type="NCBI Taxonomy" id="310355"/>
    <lineage>
        <taxon>Bacteria</taxon>
        <taxon>Bacillati</taxon>
        <taxon>Actinomycetota</taxon>
        <taxon>Actinomycetes</taxon>
        <taxon>Micromonosporales</taxon>
        <taxon>Micromonosporaceae</taxon>
        <taxon>Catellatospora</taxon>
    </lineage>
</organism>
<evidence type="ECO:0000313" key="5">
    <source>
        <dbReference type="Proteomes" id="UP000601223"/>
    </source>
</evidence>
<keyword evidence="5" id="KW-1185">Reference proteome</keyword>
<name>A0A8J3JGJ5_9ACTN</name>
<gene>
    <name evidence="4" type="ORF">Cba03nite_16150</name>
</gene>
<comment type="caution">
    <text evidence="4">The sequence shown here is derived from an EMBL/GenBank/DDBJ whole genome shotgun (WGS) entry which is preliminary data.</text>
</comment>
<dbReference type="Proteomes" id="UP000601223">
    <property type="component" value="Unassembled WGS sequence"/>
</dbReference>
<evidence type="ECO:0000256" key="1">
    <source>
        <dbReference type="ARBA" id="ARBA00001946"/>
    </source>
</evidence>
<evidence type="ECO:0000259" key="3">
    <source>
        <dbReference type="PROSITE" id="PS51462"/>
    </source>
</evidence>
<proteinExistence type="predicted"/>
<evidence type="ECO:0000256" key="2">
    <source>
        <dbReference type="ARBA" id="ARBA00022801"/>
    </source>
</evidence>
<dbReference type="Gene3D" id="3.90.79.10">
    <property type="entry name" value="Nucleoside Triphosphate Pyrophosphohydrolase"/>
    <property type="match status" value="1"/>
</dbReference>
<comment type="cofactor">
    <cofactor evidence="1">
        <name>Mg(2+)</name>
        <dbReference type="ChEBI" id="CHEBI:18420"/>
    </cofactor>
</comment>
<reference evidence="4 5" key="1">
    <citation type="submission" date="2021-01" db="EMBL/GenBank/DDBJ databases">
        <title>Whole genome shotgun sequence of Catellatospora bangladeshensis NBRC 107357.</title>
        <authorList>
            <person name="Komaki H."/>
            <person name="Tamura T."/>
        </authorList>
    </citation>
    <scope>NUCLEOTIDE SEQUENCE [LARGE SCALE GENOMIC DNA]</scope>
    <source>
        <strain evidence="4 5">NBRC 107357</strain>
    </source>
</reference>
<dbReference type="PANTHER" id="PTHR43046">
    <property type="entry name" value="GDP-MANNOSE MANNOSYL HYDROLASE"/>
    <property type="match status" value="1"/>
</dbReference>
<keyword evidence="2" id="KW-0378">Hydrolase</keyword>
<dbReference type="AlphaFoldDB" id="A0A8J3JGJ5"/>
<dbReference type="RefSeq" id="WP_203743660.1">
    <property type="nucleotide sequence ID" value="NZ_BONF01000009.1"/>
</dbReference>
<dbReference type="PROSITE" id="PS51462">
    <property type="entry name" value="NUDIX"/>
    <property type="match status" value="1"/>
</dbReference>
<sequence>MSTRIALTALVGRTGAVLLRMRDEQSAVRANRWSLPGGAIRPGETPVNAAKRHIAEQTGLPVDGEPDLFWHGFLPGTRVDVYCFAVGTPAWGPDIVPQQGVLAEFVPGEDVLSGRAFTPASGFVLGRFLDSNEYLTLSGRFFPSDPV</sequence>
<dbReference type="Pfam" id="PF00293">
    <property type="entry name" value="NUDIX"/>
    <property type="match status" value="1"/>
</dbReference>
<dbReference type="GO" id="GO:0016787">
    <property type="term" value="F:hydrolase activity"/>
    <property type="evidence" value="ECO:0007669"/>
    <property type="project" value="UniProtKB-KW"/>
</dbReference>
<accession>A0A8J3JGJ5</accession>
<protein>
    <recommendedName>
        <fullName evidence="3">Nudix hydrolase domain-containing protein</fullName>
    </recommendedName>
</protein>